<keyword evidence="4" id="KW-1185">Reference proteome</keyword>
<gene>
    <name evidence="3" type="ORF">MECH1_V1_0618</name>
</gene>
<protein>
    <submittedName>
        <fullName evidence="3">Molybdenum transport ATP-binding protein ModC (TC 3.A.1.8.1)</fullName>
    </submittedName>
</protein>
<dbReference type="InterPro" id="IPR007161">
    <property type="entry name" value="DUF364"/>
</dbReference>
<keyword evidence="3" id="KW-0067">ATP-binding</keyword>
<keyword evidence="3" id="KW-0547">Nucleotide-binding</keyword>
<evidence type="ECO:0000313" key="3">
    <source>
        <dbReference type="EMBL" id="CAL1239394.1"/>
    </source>
</evidence>
<dbReference type="Pfam" id="PF13938">
    <property type="entry name" value="DUF4213"/>
    <property type="match status" value="1"/>
</dbReference>
<sequence length="319" mass="34830">MPSPVELYQLLIGYAAVPEPVEEVLIGPVWTLCRTARGVGLAMSPTTPTRTLTWSGTLSGRPVAELAAWVRDWEPYAAAVGMATINAALAELAAPPTAVPLETATVLPANLAVFEHFLPELAGRRVAVVGHYPGIEALSAHCRLTVLERQPEPGDLPDAACEYVLPEADWVFLTASAITNKTFPRLAELAKGARTVLMGPTTPWLPELAAWGIDILAGIEVLDPVALRQTVAEGGGVRIFQGPVRYRIAALDAALRLTWLKDRIAALFAEKEKLDRAMETWYLTRRERFPDWARLESVRDRLSLLDTAYKALWDAQHGA</sequence>
<name>A0ABM9NFL2_9GAMM</name>
<dbReference type="InterPro" id="IPR025251">
    <property type="entry name" value="DUF4213"/>
</dbReference>
<dbReference type="GO" id="GO:0005524">
    <property type="term" value="F:ATP binding"/>
    <property type="evidence" value="ECO:0007669"/>
    <property type="project" value="UniProtKB-KW"/>
</dbReference>
<dbReference type="EMBL" id="OZ026884">
    <property type="protein sequence ID" value="CAL1239394.1"/>
    <property type="molecule type" value="Genomic_DNA"/>
</dbReference>
<feature type="domain" description="DUF4213" evidence="2">
    <location>
        <begin position="14"/>
        <end position="88"/>
    </location>
</feature>
<feature type="domain" description="Putative heavy-metal chelation" evidence="1">
    <location>
        <begin position="113"/>
        <end position="249"/>
    </location>
</feature>
<dbReference type="Gene3D" id="3.30.390.100">
    <property type="match status" value="1"/>
</dbReference>
<organism evidence="3 4">
    <name type="scientific">Candidatus Methylocalor cossyra</name>
    <dbReference type="NCBI Taxonomy" id="3108543"/>
    <lineage>
        <taxon>Bacteria</taxon>
        <taxon>Pseudomonadati</taxon>
        <taxon>Pseudomonadota</taxon>
        <taxon>Gammaproteobacteria</taxon>
        <taxon>Methylococcales</taxon>
        <taxon>Methylococcaceae</taxon>
        <taxon>Candidatus Methylocalor</taxon>
    </lineage>
</organism>
<evidence type="ECO:0000313" key="4">
    <source>
        <dbReference type="Proteomes" id="UP001497493"/>
    </source>
</evidence>
<dbReference type="RefSeq" id="WP_348758954.1">
    <property type="nucleotide sequence ID" value="NZ_OZ026884.1"/>
</dbReference>
<dbReference type="Pfam" id="PF04016">
    <property type="entry name" value="DUF364"/>
    <property type="match status" value="1"/>
</dbReference>
<evidence type="ECO:0000259" key="1">
    <source>
        <dbReference type="Pfam" id="PF04016"/>
    </source>
</evidence>
<dbReference type="Gene3D" id="3.40.50.11590">
    <property type="match status" value="1"/>
</dbReference>
<reference evidence="3 4" key="1">
    <citation type="submission" date="2024-04" db="EMBL/GenBank/DDBJ databases">
        <authorList>
            <person name="Cremers G."/>
        </authorList>
    </citation>
    <scope>NUCLEOTIDE SEQUENCE [LARGE SCALE GENOMIC DNA]</scope>
    <source>
        <strain evidence="3">MeCH1-AG</strain>
    </source>
</reference>
<dbReference type="SUPFAM" id="SSF159713">
    <property type="entry name" value="Dhaf3308-like"/>
    <property type="match status" value="1"/>
</dbReference>
<dbReference type="Proteomes" id="UP001497493">
    <property type="component" value="Chromosome"/>
</dbReference>
<proteinExistence type="predicted"/>
<evidence type="ECO:0000259" key="2">
    <source>
        <dbReference type="Pfam" id="PF13938"/>
    </source>
</evidence>
<accession>A0ABM9NFL2</accession>